<dbReference type="EMBL" id="JBHTAH010000011">
    <property type="protein sequence ID" value="MFC7070475.1"/>
    <property type="molecule type" value="Genomic_DNA"/>
</dbReference>
<keyword evidence="1" id="KW-0812">Transmembrane</keyword>
<feature type="transmembrane region" description="Helical" evidence="1">
    <location>
        <begin position="37"/>
        <end position="56"/>
    </location>
</feature>
<dbReference type="AlphaFoldDB" id="A0ABD5WE97"/>
<proteinExistence type="predicted"/>
<feature type="transmembrane region" description="Helical" evidence="1">
    <location>
        <begin position="12"/>
        <end position="31"/>
    </location>
</feature>
<keyword evidence="1" id="KW-0472">Membrane</keyword>
<dbReference type="RefSeq" id="WP_284032533.1">
    <property type="nucleotide sequence ID" value="NZ_CP126154.1"/>
</dbReference>
<reference evidence="2 3" key="1">
    <citation type="journal article" date="2019" name="Int. J. Syst. Evol. Microbiol.">
        <title>The Global Catalogue of Microorganisms (GCM) 10K type strain sequencing project: providing services to taxonomists for standard genome sequencing and annotation.</title>
        <authorList>
            <consortium name="The Broad Institute Genomics Platform"/>
            <consortium name="The Broad Institute Genome Sequencing Center for Infectious Disease"/>
            <person name="Wu L."/>
            <person name="Ma J."/>
        </authorList>
    </citation>
    <scope>NUCLEOTIDE SEQUENCE [LARGE SCALE GENOMIC DNA]</scope>
    <source>
        <strain evidence="2 3">DT31</strain>
    </source>
</reference>
<keyword evidence="1" id="KW-1133">Transmembrane helix</keyword>
<name>A0ABD5WE97_9EURY</name>
<comment type="caution">
    <text evidence="2">The sequence shown here is derived from an EMBL/GenBank/DDBJ whole genome shotgun (WGS) entry which is preliminary data.</text>
</comment>
<evidence type="ECO:0000256" key="1">
    <source>
        <dbReference type="SAM" id="Phobius"/>
    </source>
</evidence>
<evidence type="ECO:0000313" key="3">
    <source>
        <dbReference type="Proteomes" id="UP001596461"/>
    </source>
</evidence>
<gene>
    <name evidence="2" type="ORF">ACFQL9_12555</name>
</gene>
<evidence type="ECO:0000313" key="2">
    <source>
        <dbReference type="EMBL" id="MFC7070475.1"/>
    </source>
</evidence>
<sequence length="76" mass="7699">MTVRSLLVRAGVVLYGCWLLLVVVLLAGRYTPVPSVGVAHTGVVVGAAVLTVVGAAQIVRAGYRRLVAAAGSDDGP</sequence>
<dbReference type="Proteomes" id="UP001596461">
    <property type="component" value="Unassembled WGS sequence"/>
</dbReference>
<keyword evidence="3" id="KW-1185">Reference proteome</keyword>
<organism evidence="2 3">
    <name type="scientific">Halobaculum lipolyticum</name>
    <dbReference type="NCBI Taxonomy" id="3032001"/>
    <lineage>
        <taxon>Archaea</taxon>
        <taxon>Methanobacteriati</taxon>
        <taxon>Methanobacteriota</taxon>
        <taxon>Stenosarchaea group</taxon>
        <taxon>Halobacteria</taxon>
        <taxon>Halobacteriales</taxon>
        <taxon>Haloferacaceae</taxon>
        <taxon>Halobaculum</taxon>
    </lineage>
</organism>
<protein>
    <submittedName>
        <fullName evidence="2">Uncharacterized protein</fullName>
    </submittedName>
</protein>
<accession>A0ABD5WE97</accession>
<dbReference type="GeneID" id="81124393"/>